<evidence type="ECO:0000259" key="10">
    <source>
        <dbReference type="Pfam" id="PF21317"/>
    </source>
</evidence>
<dbReference type="Pfam" id="PF21317">
    <property type="entry name" value="BetaGal_ABD_1"/>
    <property type="match status" value="1"/>
</dbReference>
<evidence type="ECO:0000256" key="1">
    <source>
        <dbReference type="ARBA" id="ARBA00009809"/>
    </source>
</evidence>
<dbReference type="PIRSF" id="PIRSF006336">
    <property type="entry name" value="B-gal"/>
    <property type="match status" value="1"/>
</dbReference>
<sequence>MATFTIEGKQFMYNGNPIRILSGAMHYFRIVPEYWKDRLLKLKACGFNTVETYVAWNMHEPKEGQYNFQGIADIEQFIQLAGEVGLHVIVRPSPYICAEWEFGGLPAWLLKDPSMQLRCYDQPYLSKIDAYFDELLPRLQPLLCTNGGPIIAMQIENEYGSYGNDKEYLAYVRQAMIKRGMDVLLFTSDGYDDANLQGGTLIPDVLATVNFGSRPEEAFDKLQEYQPDKPLVCMEYWNGWFDHWGDEHHVRGFDDVVDVLDRMLQMGASVNFYMFHGGTNFGFYNGANYLGKYEPTATSYDYHALLSESGDITDKYIAVRELISKYVDMTGLELPPPIRKKHYGNIRLTEKARLFESLDSLSAPITSKCTATMEQLDQDYGFILYSTQISGPRAKHKIVLQHVHDRALIFLDGVYQGVVERNTHDQTLEIKVNDILAEIPPEGATLSILVENMGRINYGYSLKDPKGITEGVRFERMFLYDWTIHTLPLDDLSRLNFGEQQADGSYTPTFYKGEFHVDEIGDMFLKLEGWTKGVAYLNGFNLGRYWEIGPQKTLYIPGPLLREGANEVIIFELHGTRDPVVTLQDFAELG</sequence>
<evidence type="ECO:0000313" key="12">
    <source>
        <dbReference type="EMBL" id="OCT11724.1"/>
    </source>
</evidence>
<dbReference type="InterPro" id="IPR019801">
    <property type="entry name" value="Glyco_hydro_35_CS"/>
</dbReference>
<evidence type="ECO:0000256" key="3">
    <source>
        <dbReference type="ARBA" id="ARBA00022801"/>
    </source>
</evidence>
<feature type="domain" description="Beta-galactosidase 1-like first all-beta" evidence="10">
    <location>
        <begin position="372"/>
        <end position="487"/>
    </location>
</feature>
<dbReference type="Pfam" id="PF21467">
    <property type="entry name" value="BetaGal_gal-bd"/>
    <property type="match status" value="1"/>
</dbReference>
<comment type="similarity">
    <text evidence="1 8">Belongs to the glycosyl hydrolase 35 family.</text>
</comment>
<dbReference type="InterPro" id="IPR001944">
    <property type="entry name" value="Glycoside_Hdrlase_35"/>
</dbReference>
<feature type="domain" description="Beta-galactosidase galactose-binding" evidence="11">
    <location>
        <begin position="508"/>
        <end position="566"/>
    </location>
</feature>
<feature type="active site" description="Nucleophile" evidence="6">
    <location>
        <position position="235"/>
    </location>
</feature>
<dbReference type="SUPFAM" id="SSF51445">
    <property type="entry name" value="(Trans)glycosidases"/>
    <property type="match status" value="1"/>
</dbReference>
<dbReference type="Proteomes" id="UP000093309">
    <property type="component" value="Unassembled WGS sequence"/>
</dbReference>
<dbReference type="Pfam" id="PF01301">
    <property type="entry name" value="Glyco_hydro_35"/>
    <property type="match status" value="1"/>
</dbReference>
<keyword evidence="2" id="KW-0732">Signal</keyword>
<dbReference type="InterPro" id="IPR048913">
    <property type="entry name" value="BetaGal_gal-bd"/>
</dbReference>
<feature type="active site" description="Proton donor" evidence="6">
    <location>
        <position position="158"/>
    </location>
</feature>
<dbReference type="STRING" id="512399.A8709_28020"/>
<accession>A0A1C0ZUE2</accession>
<dbReference type="InterPro" id="IPR026283">
    <property type="entry name" value="B-gal_1-like"/>
</dbReference>
<dbReference type="PANTHER" id="PTHR23421">
    <property type="entry name" value="BETA-GALACTOSIDASE RELATED"/>
    <property type="match status" value="1"/>
</dbReference>
<dbReference type="AlphaFoldDB" id="A0A1C0ZUE2"/>
<organism evidence="12 13">
    <name type="scientific">Paenibacillus pectinilyticus</name>
    <dbReference type="NCBI Taxonomy" id="512399"/>
    <lineage>
        <taxon>Bacteria</taxon>
        <taxon>Bacillati</taxon>
        <taxon>Bacillota</taxon>
        <taxon>Bacilli</taxon>
        <taxon>Bacillales</taxon>
        <taxon>Paenibacillaceae</taxon>
        <taxon>Paenibacillus</taxon>
    </lineage>
</organism>
<name>A0A1C0ZUE2_9BACL</name>
<keyword evidence="13" id="KW-1185">Reference proteome</keyword>
<dbReference type="InterPro" id="IPR031330">
    <property type="entry name" value="Gly_Hdrlase_35_cat"/>
</dbReference>
<dbReference type="FunFam" id="3.20.20.80:FF:000116">
    <property type="entry name" value="Beta-galactosidase 3"/>
    <property type="match status" value="1"/>
</dbReference>
<feature type="domain" description="Glycoside hydrolase 35 catalytic" evidence="9">
    <location>
        <begin position="10"/>
        <end position="325"/>
    </location>
</feature>
<proteinExistence type="inferred from homology"/>
<evidence type="ECO:0000256" key="7">
    <source>
        <dbReference type="RuleBase" id="RU000675"/>
    </source>
</evidence>
<gene>
    <name evidence="12" type="ORF">A8709_28020</name>
</gene>
<keyword evidence="4" id="KW-0325">Glycoprotein</keyword>
<dbReference type="InterPro" id="IPR048912">
    <property type="entry name" value="BetaGal1-like_ABD1"/>
</dbReference>
<protein>
    <recommendedName>
        <fullName evidence="7">Beta-galactosidase</fullName>
        <ecNumber evidence="7">3.2.1.23</ecNumber>
    </recommendedName>
</protein>
<dbReference type="Gene3D" id="3.20.20.80">
    <property type="entry name" value="Glycosidases"/>
    <property type="match status" value="1"/>
</dbReference>
<dbReference type="PRINTS" id="PR00742">
    <property type="entry name" value="GLHYDRLASE35"/>
</dbReference>
<keyword evidence="5 7" id="KW-0326">Glycosidase</keyword>
<evidence type="ECO:0000313" key="13">
    <source>
        <dbReference type="Proteomes" id="UP000093309"/>
    </source>
</evidence>
<evidence type="ECO:0000256" key="6">
    <source>
        <dbReference type="PIRSR" id="PIRSR006336-1"/>
    </source>
</evidence>
<reference evidence="13" key="1">
    <citation type="submission" date="2016-05" db="EMBL/GenBank/DDBJ databases">
        <title>Paenibacillus oryzae. sp. nov., isolated from the rice root.</title>
        <authorList>
            <person name="Zhang J."/>
            <person name="Zhang X."/>
        </authorList>
    </citation>
    <scope>NUCLEOTIDE SEQUENCE [LARGE SCALE GENOMIC DNA]</scope>
    <source>
        <strain evidence="13">KCTC13222</strain>
    </source>
</reference>
<dbReference type="GO" id="GO:0005975">
    <property type="term" value="P:carbohydrate metabolic process"/>
    <property type="evidence" value="ECO:0007669"/>
    <property type="project" value="InterPro"/>
</dbReference>
<dbReference type="OrthoDB" id="9813184at2"/>
<keyword evidence="3 7" id="KW-0378">Hydrolase</keyword>
<dbReference type="Gene3D" id="2.60.120.260">
    <property type="entry name" value="Galactose-binding domain-like"/>
    <property type="match status" value="2"/>
</dbReference>
<comment type="catalytic activity">
    <reaction evidence="7">
        <text>Hydrolysis of terminal non-reducing beta-D-galactose residues in beta-D-galactosides.</text>
        <dbReference type="EC" id="3.2.1.23"/>
    </reaction>
</comment>
<dbReference type="RefSeq" id="WP_065855348.1">
    <property type="nucleotide sequence ID" value="NZ_LYPC01000027.1"/>
</dbReference>
<evidence type="ECO:0000256" key="2">
    <source>
        <dbReference type="ARBA" id="ARBA00022729"/>
    </source>
</evidence>
<evidence type="ECO:0000256" key="4">
    <source>
        <dbReference type="ARBA" id="ARBA00023180"/>
    </source>
</evidence>
<dbReference type="InterPro" id="IPR017853">
    <property type="entry name" value="GH"/>
</dbReference>
<evidence type="ECO:0000256" key="5">
    <source>
        <dbReference type="ARBA" id="ARBA00023295"/>
    </source>
</evidence>
<dbReference type="InterPro" id="IPR008979">
    <property type="entry name" value="Galactose-bd-like_sf"/>
</dbReference>
<evidence type="ECO:0000259" key="9">
    <source>
        <dbReference type="Pfam" id="PF01301"/>
    </source>
</evidence>
<dbReference type="FunFam" id="2.60.120.260:FF:000021">
    <property type="entry name" value="Beta-galactosidase"/>
    <property type="match status" value="1"/>
</dbReference>
<dbReference type="PROSITE" id="PS01182">
    <property type="entry name" value="GLYCOSYL_HYDROL_F35"/>
    <property type="match status" value="1"/>
</dbReference>
<dbReference type="GO" id="GO:0004565">
    <property type="term" value="F:beta-galactosidase activity"/>
    <property type="evidence" value="ECO:0007669"/>
    <property type="project" value="UniProtKB-EC"/>
</dbReference>
<dbReference type="EMBL" id="LYPC01000027">
    <property type="protein sequence ID" value="OCT11724.1"/>
    <property type="molecule type" value="Genomic_DNA"/>
</dbReference>
<comment type="caution">
    <text evidence="12">The sequence shown here is derived from an EMBL/GenBank/DDBJ whole genome shotgun (WGS) entry which is preliminary data.</text>
</comment>
<evidence type="ECO:0000259" key="11">
    <source>
        <dbReference type="Pfam" id="PF21467"/>
    </source>
</evidence>
<dbReference type="SUPFAM" id="SSF49785">
    <property type="entry name" value="Galactose-binding domain-like"/>
    <property type="match status" value="1"/>
</dbReference>
<evidence type="ECO:0000256" key="8">
    <source>
        <dbReference type="RuleBase" id="RU003679"/>
    </source>
</evidence>
<dbReference type="EC" id="3.2.1.23" evidence="7"/>